<gene>
    <name evidence="5" type="ORF">PIB30_071068</name>
</gene>
<dbReference type="PANTHER" id="PTHR45648">
    <property type="entry name" value="GDSL LIPASE/ACYLHYDROLASE FAMILY PROTEIN (AFU_ORTHOLOGUE AFUA_4G14700)"/>
    <property type="match status" value="1"/>
</dbReference>
<comment type="caution">
    <text evidence="5">The sequence shown here is derived from an EMBL/GenBank/DDBJ whole genome shotgun (WGS) entry which is preliminary data.</text>
</comment>
<evidence type="ECO:0000313" key="5">
    <source>
        <dbReference type="EMBL" id="MED6150299.1"/>
    </source>
</evidence>
<keyword evidence="6" id="KW-1185">Reference proteome</keyword>
<dbReference type="InterPro" id="IPR035669">
    <property type="entry name" value="SGNH_plant_lipase-like"/>
</dbReference>
<evidence type="ECO:0000256" key="2">
    <source>
        <dbReference type="ARBA" id="ARBA00022801"/>
    </source>
</evidence>
<accession>A0ABU6TP53</accession>
<dbReference type="Gene3D" id="3.40.50.1110">
    <property type="entry name" value="SGNH hydrolase"/>
    <property type="match status" value="1"/>
</dbReference>
<feature type="signal peptide" evidence="4">
    <location>
        <begin position="1"/>
        <end position="20"/>
    </location>
</feature>
<dbReference type="CDD" id="cd01837">
    <property type="entry name" value="SGNH_plant_lipase_like"/>
    <property type="match status" value="1"/>
</dbReference>
<dbReference type="PANTHER" id="PTHR45648:SF180">
    <property type="entry name" value="OS04G0561800 PROTEIN"/>
    <property type="match status" value="1"/>
</dbReference>
<dbReference type="InterPro" id="IPR036514">
    <property type="entry name" value="SGNH_hydro_sf"/>
</dbReference>
<evidence type="ECO:0000256" key="4">
    <source>
        <dbReference type="SAM" id="SignalP"/>
    </source>
</evidence>
<dbReference type="Pfam" id="PF00657">
    <property type="entry name" value="Lipase_GDSL"/>
    <property type="match status" value="1"/>
</dbReference>
<dbReference type="InterPro" id="IPR001087">
    <property type="entry name" value="GDSL"/>
</dbReference>
<evidence type="ECO:0000313" key="6">
    <source>
        <dbReference type="Proteomes" id="UP001341840"/>
    </source>
</evidence>
<sequence>MVMLILYLAMVIADGGYSNGKVPAIYIFGDSTFDVGTNNFLSNSTSRADFKFYGIDFPHSKATGRFCNGYNTADQLAILLGFKESPLPYLYLENHTEIFQSEILKGVNFASGGSGLLKHTGKDPYTDVVSMHEQVQQFKRVYKHISKYLNGSSGAQSRISKSIFLISVGSNDIFEFFVNATGSGANFTEVVPQFMSNLMDTYQSHLQNLINLGARKLGIASVAPIGCVPIVRGTFGGNCSDGLNAIAELFYSSVQEMLKKLRTDCSDLKYSIGNTFNITNLIMLQDPSPLGLEDVKIACCGNETLNPLTFPPSPIGVPCSPSASVCEDRDTFLFWDQYHPTEYASYIAALSFFTAGPEFVSPTNFSILAQF</sequence>
<feature type="chain" id="PRO_5046080346" evidence="4">
    <location>
        <begin position="21"/>
        <end position="371"/>
    </location>
</feature>
<keyword evidence="2" id="KW-0378">Hydrolase</keyword>
<protein>
    <submittedName>
        <fullName evidence="5">Uncharacterized protein</fullName>
    </submittedName>
</protein>
<organism evidence="5 6">
    <name type="scientific">Stylosanthes scabra</name>
    <dbReference type="NCBI Taxonomy" id="79078"/>
    <lineage>
        <taxon>Eukaryota</taxon>
        <taxon>Viridiplantae</taxon>
        <taxon>Streptophyta</taxon>
        <taxon>Embryophyta</taxon>
        <taxon>Tracheophyta</taxon>
        <taxon>Spermatophyta</taxon>
        <taxon>Magnoliopsida</taxon>
        <taxon>eudicotyledons</taxon>
        <taxon>Gunneridae</taxon>
        <taxon>Pentapetalae</taxon>
        <taxon>rosids</taxon>
        <taxon>fabids</taxon>
        <taxon>Fabales</taxon>
        <taxon>Fabaceae</taxon>
        <taxon>Papilionoideae</taxon>
        <taxon>50 kb inversion clade</taxon>
        <taxon>dalbergioids sensu lato</taxon>
        <taxon>Dalbergieae</taxon>
        <taxon>Pterocarpus clade</taxon>
        <taxon>Stylosanthes</taxon>
    </lineage>
</organism>
<keyword evidence="4" id="KW-0732">Signal</keyword>
<keyword evidence="3" id="KW-0442">Lipid degradation</keyword>
<dbReference type="InterPro" id="IPR051058">
    <property type="entry name" value="GDSL_Est/Lipase"/>
</dbReference>
<comment type="similarity">
    <text evidence="1">Belongs to the 'GDSL' lipolytic enzyme family.</text>
</comment>
<proteinExistence type="inferred from homology"/>
<dbReference type="Proteomes" id="UP001341840">
    <property type="component" value="Unassembled WGS sequence"/>
</dbReference>
<keyword evidence="3" id="KW-0443">Lipid metabolism</keyword>
<reference evidence="5 6" key="1">
    <citation type="journal article" date="2023" name="Plants (Basel)">
        <title>Bridging the Gap: Combining Genomics and Transcriptomics Approaches to Understand Stylosanthes scabra, an Orphan Legume from the Brazilian Caatinga.</title>
        <authorList>
            <person name="Ferreira-Neto J.R.C."/>
            <person name="da Silva M.D."/>
            <person name="Binneck E."/>
            <person name="de Melo N.F."/>
            <person name="da Silva R.H."/>
            <person name="de Melo A.L.T.M."/>
            <person name="Pandolfi V."/>
            <person name="Bustamante F.O."/>
            <person name="Brasileiro-Vidal A.C."/>
            <person name="Benko-Iseppon A.M."/>
        </authorList>
    </citation>
    <scope>NUCLEOTIDE SEQUENCE [LARGE SCALE GENOMIC DNA]</scope>
    <source>
        <tissue evidence="5">Leaves</tissue>
    </source>
</reference>
<evidence type="ECO:0000256" key="1">
    <source>
        <dbReference type="ARBA" id="ARBA00008668"/>
    </source>
</evidence>
<dbReference type="EMBL" id="JASCZI010091435">
    <property type="protein sequence ID" value="MED6150299.1"/>
    <property type="molecule type" value="Genomic_DNA"/>
</dbReference>
<name>A0ABU6TP53_9FABA</name>
<evidence type="ECO:0000256" key="3">
    <source>
        <dbReference type="ARBA" id="ARBA00022963"/>
    </source>
</evidence>